<accession>A0AA86Q8U4</accession>
<organism evidence="3">
    <name type="scientific">Hexamita inflata</name>
    <dbReference type="NCBI Taxonomy" id="28002"/>
    <lineage>
        <taxon>Eukaryota</taxon>
        <taxon>Metamonada</taxon>
        <taxon>Diplomonadida</taxon>
        <taxon>Hexamitidae</taxon>
        <taxon>Hexamitinae</taxon>
        <taxon>Hexamita</taxon>
    </lineage>
</organism>
<dbReference type="EMBL" id="CATOUU010000848">
    <property type="protein sequence ID" value="CAI9954406.1"/>
    <property type="molecule type" value="Genomic_DNA"/>
</dbReference>
<dbReference type="EMBL" id="CAXDID020000178">
    <property type="protein sequence ID" value="CAL6049289.1"/>
    <property type="molecule type" value="Genomic_DNA"/>
</dbReference>
<keyword evidence="1" id="KW-1133">Transmembrane helix</keyword>
<name>A0AA86Q8U4_9EUKA</name>
<sequence>MWAATSLCLLVQNLKQIADCYSPNTVVQYCDNINQLVIRLDSNNNSACEVFPDGVDVNVTLGEINPADPTKFIQPISRTILNFNYKTSKELYLNDIEEIDVYDINMILIEIYSYAEITEIHGCVYQSSVSSLTDCFYPNTSILIRQNDFLLSLHATGLCRQQIDDMTEFKVVINSESISFDMTNLDLLNLKQHYAIDKPFSIILPGQYMSFWDVSQIQARITLTTNQEIDFWFDFVDVQTIDNLYSVIELMRSDEGFHVYLQPNSAQMQLFKQKISAASFDSIGLRINFNNGYEYSKTVKQFDPDQVLISFSCSELQDSEKTSCQTQYKKIDSQPQLEIVFYSELNAVLVQISDVSVKNYFFESLILQIDKTGLRIKVTYNGSSFTEKVTINLNLTQTVTHQVISFSTQWSRRQNCLQLNTYYSLKQLNGGWIMSYEIEGFKYQTLIHFVDDDDYGRMTAVSVALGVVFVLLCGLFTIIQVMTVQKQIRLMKKKRNTVELFKMME</sequence>
<dbReference type="AlphaFoldDB" id="A0AA86Q8U4"/>
<keyword evidence="2" id="KW-0732">Signal</keyword>
<reference evidence="4 5" key="2">
    <citation type="submission" date="2024-07" db="EMBL/GenBank/DDBJ databases">
        <authorList>
            <person name="Akdeniz Z."/>
        </authorList>
    </citation>
    <scope>NUCLEOTIDE SEQUENCE [LARGE SCALE GENOMIC DNA]</scope>
</reference>
<protein>
    <recommendedName>
        <fullName evidence="6">Transmembrane protein</fullName>
    </recommendedName>
</protein>
<evidence type="ECO:0000313" key="4">
    <source>
        <dbReference type="EMBL" id="CAL6049289.1"/>
    </source>
</evidence>
<keyword evidence="5" id="KW-1185">Reference proteome</keyword>
<comment type="caution">
    <text evidence="3">The sequence shown here is derived from an EMBL/GenBank/DDBJ whole genome shotgun (WGS) entry which is preliminary data.</text>
</comment>
<evidence type="ECO:0000313" key="3">
    <source>
        <dbReference type="EMBL" id="CAI9954406.1"/>
    </source>
</evidence>
<keyword evidence="1" id="KW-0472">Membrane</keyword>
<evidence type="ECO:0008006" key="6">
    <source>
        <dbReference type="Google" id="ProtNLM"/>
    </source>
</evidence>
<evidence type="ECO:0000256" key="2">
    <source>
        <dbReference type="SAM" id="SignalP"/>
    </source>
</evidence>
<proteinExistence type="predicted"/>
<keyword evidence="1" id="KW-0812">Transmembrane</keyword>
<feature type="chain" id="PRO_5041710568" description="Transmembrane protein" evidence="2">
    <location>
        <begin position="21"/>
        <end position="505"/>
    </location>
</feature>
<dbReference type="Proteomes" id="UP001642409">
    <property type="component" value="Unassembled WGS sequence"/>
</dbReference>
<gene>
    <name evidence="3" type="ORF">HINF_LOCUS42051</name>
    <name evidence="4" type="ORF">HINF_LOCUS43143</name>
</gene>
<evidence type="ECO:0000313" key="5">
    <source>
        <dbReference type="Proteomes" id="UP001642409"/>
    </source>
</evidence>
<feature type="transmembrane region" description="Helical" evidence="1">
    <location>
        <begin position="463"/>
        <end position="484"/>
    </location>
</feature>
<evidence type="ECO:0000256" key="1">
    <source>
        <dbReference type="SAM" id="Phobius"/>
    </source>
</evidence>
<reference evidence="3" key="1">
    <citation type="submission" date="2023-06" db="EMBL/GenBank/DDBJ databases">
        <authorList>
            <person name="Kurt Z."/>
        </authorList>
    </citation>
    <scope>NUCLEOTIDE SEQUENCE</scope>
</reference>
<feature type="signal peptide" evidence="2">
    <location>
        <begin position="1"/>
        <end position="20"/>
    </location>
</feature>